<evidence type="ECO:0000256" key="1">
    <source>
        <dbReference type="SAM" id="MobiDB-lite"/>
    </source>
</evidence>
<sequence>MRFIDKIRRYLSQNLSRQIGSLKEGHRLVTTDPPIPIQIRSDEVRIEHPHVRHLIRPRRHLPDQENGKLFLRSNHQMEPQPTPRLPIRGANDETRAGGASARSKRSDSRERSIDRFFFPPLRFYPPTYLSFPGERAWGPQKRFVGPPIYEGVDRCRCASFFFRGRK</sequence>
<proteinExistence type="predicted"/>
<comment type="caution">
    <text evidence="2">The sequence shown here is derived from an EMBL/GenBank/DDBJ whole genome shotgun (WGS) entry which is preliminary data.</text>
</comment>
<name>A0A427A7K8_ENSVE</name>
<dbReference type="Proteomes" id="UP000287651">
    <property type="component" value="Unassembled WGS sequence"/>
</dbReference>
<dbReference type="EMBL" id="AMZH03003466">
    <property type="protein sequence ID" value="RRT72232.1"/>
    <property type="molecule type" value="Genomic_DNA"/>
</dbReference>
<protein>
    <submittedName>
        <fullName evidence="2">Uncharacterized protein</fullName>
    </submittedName>
</protein>
<gene>
    <name evidence="2" type="ORF">B296_00034101</name>
</gene>
<evidence type="ECO:0000313" key="3">
    <source>
        <dbReference type="Proteomes" id="UP000287651"/>
    </source>
</evidence>
<accession>A0A427A7K8</accession>
<organism evidence="2 3">
    <name type="scientific">Ensete ventricosum</name>
    <name type="common">Abyssinian banana</name>
    <name type="synonym">Musa ensete</name>
    <dbReference type="NCBI Taxonomy" id="4639"/>
    <lineage>
        <taxon>Eukaryota</taxon>
        <taxon>Viridiplantae</taxon>
        <taxon>Streptophyta</taxon>
        <taxon>Embryophyta</taxon>
        <taxon>Tracheophyta</taxon>
        <taxon>Spermatophyta</taxon>
        <taxon>Magnoliopsida</taxon>
        <taxon>Liliopsida</taxon>
        <taxon>Zingiberales</taxon>
        <taxon>Musaceae</taxon>
        <taxon>Ensete</taxon>
    </lineage>
</organism>
<reference evidence="2 3" key="1">
    <citation type="journal article" date="2014" name="Agronomy (Basel)">
        <title>A Draft Genome Sequence for Ensete ventricosum, the Drought-Tolerant Tree Against Hunger.</title>
        <authorList>
            <person name="Harrison J."/>
            <person name="Moore K.A."/>
            <person name="Paszkiewicz K."/>
            <person name="Jones T."/>
            <person name="Grant M."/>
            <person name="Ambacheew D."/>
            <person name="Muzemil S."/>
            <person name="Studholme D.J."/>
        </authorList>
    </citation>
    <scope>NUCLEOTIDE SEQUENCE [LARGE SCALE GENOMIC DNA]</scope>
</reference>
<evidence type="ECO:0000313" key="2">
    <source>
        <dbReference type="EMBL" id="RRT72232.1"/>
    </source>
</evidence>
<dbReference type="AlphaFoldDB" id="A0A427A7K8"/>
<feature type="region of interest" description="Disordered" evidence="1">
    <location>
        <begin position="71"/>
        <end position="109"/>
    </location>
</feature>